<feature type="region of interest" description="Disordered" evidence="2">
    <location>
        <begin position="1"/>
        <end position="41"/>
    </location>
</feature>
<dbReference type="PROSITE" id="PS50157">
    <property type="entry name" value="ZINC_FINGER_C2H2_2"/>
    <property type="match status" value="1"/>
</dbReference>
<sequence>MTASRSVKRERSQSQSLHDSNSVTSCDSDGDGLPQAKRRRGGYVCGLDGCKRVCGTAGDLRRHHQSLRHGPPEFRCLACKQTFTRLDALRRHLKLKAACRRVHNRLEAQAVTIS</sequence>
<dbReference type="OrthoDB" id="3176823at2759"/>
<dbReference type="EMBL" id="JH711575">
    <property type="protein sequence ID" value="EIW83676.1"/>
    <property type="molecule type" value="Genomic_DNA"/>
</dbReference>
<comment type="caution">
    <text evidence="4">The sequence shown here is derived from an EMBL/GenBank/DDBJ whole genome shotgun (WGS) entry which is preliminary data.</text>
</comment>
<dbReference type="GO" id="GO:0008270">
    <property type="term" value="F:zinc ion binding"/>
    <property type="evidence" value="ECO:0007669"/>
    <property type="project" value="UniProtKB-KW"/>
</dbReference>
<dbReference type="SMART" id="SM00355">
    <property type="entry name" value="ZnF_C2H2"/>
    <property type="match status" value="2"/>
</dbReference>
<accession>A0A5M3MX18</accession>
<keyword evidence="1" id="KW-0862">Zinc</keyword>
<evidence type="ECO:0000256" key="2">
    <source>
        <dbReference type="SAM" id="MobiDB-lite"/>
    </source>
</evidence>
<dbReference type="KEGG" id="cput:CONPUDRAFT_135447"/>
<feature type="compositionally biased region" description="Polar residues" evidence="2">
    <location>
        <begin position="13"/>
        <end position="27"/>
    </location>
</feature>
<protein>
    <recommendedName>
        <fullName evidence="3">C2H2-type domain-containing protein</fullName>
    </recommendedName>
</protein>
<evidence type="ECO:0000259" key="3">
    <source>
        <dbReference type="PROSITE" id="PS50157"/>
    </source>
</evidence>
<dbReference type="AlphaFoldDB" id="A0A5M3MX18"/>
<reference evidence="5" key="1">
    <citation type="journal article" date="2012" name="Science">
        <title>The Paleozoic origin of enzymatic lignin decomposition reconstructed from 31 fungal genomes.</title>
        <authorList>
            <person name="Floudas D."/>
            <person name="Binder M."/>
            <person name="Riley R."/>
            <person name="Barry K."/>
            <person name="Blanchette R.A."/>
            <person name="Henrissat B."/>
            <person name="Martinez A.T."/>
            <person name="Otillar R."/>
            <person name="Spatafora J.W."/>
            <person name="Yadav J.S."/>
            <person name="Aerts A."/>
            <person name="Benoit I."/>
            <person name="Boyd A."/>
            <person name="Carlson A."/>
            <person name="Copeland A."/>
            <person name="Coutinho P.M."/>
            <person name="de Vries R.P."/>
            <person name="Ferreira P."/>
            <person name="Findley K."/>
            <person name="Foster B."/>
            <person name="Gaskell J."/>
            <person name="Glotzer D."/>
            <person name="Gorecki P."/>
            <person name="Heitman J."/>
            <person name="Hesse C."/>
            <person name="Hori C."/>
            <person name="Igarashi K."/>
            <person name="Jurgens J.A."/>
            <person name="Kallen N."/>
            <person name="Kersten P."/>
            <person name="Kohler A."/>
            <person name="Kuees U."/>
            <person name="Kumar T.K.A."/>
            <person name="Kuo A."/>
            <person name="LaButti K."/>
            <person name="Larrondo L.F."/>
            <person name="Lindquist E."/>
            <person name="Ling A."/>
            <person name="Lombard V."/>
            <person name="Lucas S."/>
            <person name="Lundell T."/>
            <person name="Martin R."/>
            <person name="McLaughlin D.J."/>
            <person name="Morgenstern I."/>
            <person name="Morin E."/>
            <person name="Murat C."/>
            <person name="Nagy L.G."/>
            <person name="Nolan M."/>
            <person name="Ohm R.A."/>
            <person name="Patyshakuliyeva A."/>
            <person name="Rokas A."/>
            <person name="Ruiz-Duenas F.J."/>
            <person name="Sabat G."/>
            <person name="Salamov A."/>
            <person name="Samejima M."/>
            <person name="Schmutz J."/>
            <person name="Slot J.C."/>
            <person name="St John F."/>
            <person name="Stenlid J."/>
            <person name="Sun H."/>
            <person name="Sun S."/>
            <person name="Syed K."/>
            <person name="Tsang A."/>
            <person name="Wiebenga A."/>
            <person name="Young D."/>
            <person name="Pisabarro A."/>
            <person name="Eastwood D.C."/>
            <person name="Martin F."/>
            <person name="Cullen D."/>
            <person name="Grigoriev I.V."/>
            <person name="Hibbett D.S."/>
        </authorList>
    </citation>
    <scope>NUCLEOTIDE SEQUENCE [LARGE SCALE GENOMIC DNA]</scope>
    <source>
        <strain evidence="5">RWD-64-598 SS2</strain>
    </source>
</reference>
<dbReference type="Proteomes" id="UP000053558">
    <property type="component" value="Unassembled WGS sequence"/>
</dbReference>
<dbReference type="InterPro" id="IPR013087">
    <property type="entry name" value="Znf_C2H2_type"/>
</dbReference>
<keyword evidence="1" id="KW-0863">Zinc-finger</keyword>
<dbReference type="Pfam" id="PF00096">
    <property type="entry name" value="zf-C2H2"/>
    <property type="match status" value="1"/>
</dbReference>
<evidence type="ECO:0000256" key="1">
    <source>
        <dbReference type="PROSITE-ProRule" id="PRU00042"/>
    </source>
</evidence>
<keyword evidence="5" id="KW-1185">Reference proteome</keyword>
<proteinExistence type="predicted"/>
<name>A0A5M3MX18_CONPW</name>
<evidence type="ECO:0000313" key="5">
    <source>
        <dbReference type="Proteomes" id="UP000053558"/>
    </source>
</evidence>
<feature type="domain" description="C2H2-type" evidence="3">
    <location>
        <begin position="74"/>
        <end position="108"/>
    </location>
</feature>
<dbReference type="RefSeq" id="XP_007765612.1">
    <property type="nucleotide sequence ID" value="XM_007767422.1"/>
</dbReference>
<evidence type="ECO:0000313" key="4">
    <source>
        <dbReference type="EMBL" id="EIW83676.1"/>
    </source>
</evidence>
<keyword evidence="1" id="KW-0479">Metal-binding</keyword>
<dbReference type="Gene3D" id="3.30.160.60">
    <property type="entry name" value="Classic Zinc Finger"/>
    <property type="match status" value="1"/>
</dbReference>
<dbReference type="GeneID" id="19200764"/>
<organism evidence="4 5">
    <name type="scientific">Coniophora puteana (strain RWD-64-598)</name>
    <name type="common">Brown rot fungus</name>
    <dbReference type="NCBI Taxonomy" id="741705"/>
    <lineage>
        <taxon>Eukaryota</taxon>
        <taxon>Fungi</taxon>
        <taxon>Dikarya</taxon>
        <taxon>Basidiomycota</taxon>
        <taxon>Agaricomycotina</taxon>
        <taxon>Agaricomycetes</taxon>
        <taxon>Agaricomycetidae</taxon>
        <taxon>Boletales</taxon>
        <taxon>Coniophorineae</taxon>
        <taxon>Coniophoraceae</taxon>
        <taxon>Coniophora</taxon>
    </lineage>
</organism>
<gene>
    <name evidence="4" type="ORF">CONPUDRAFT_135447</name>
</gene>